<dbReference type="PANTHER" id="PTHR33371">
    <property type="entry name" value="INTERMEMBRANE PHOSPHOLIPID TRANSPORT SYSTEM BINDING PROTEIN MLAD-RELATED"/>
    <property type="match status" value="1"/>
</dbReference>
<dbReference type="GO" id="GO:0005576">
    <property type="term" value="C:extracellular region"/>
    <property type="evidence" value="ECO:0007669"/>
    <property type="project" value="TreeGrafter"/>
</dbReference>
<evidence type="ECO:0000259" key="3">
    <source>
        <dbReference type="Pfam" id="PF02470"/>
    </source>
</evidence>
<dbReference type="PANTHER" id="PTHR33371:SF15">
    <property type="entry name" value="LIPOPROTEIN LPRN"/>
    <property type="match status" value="1"/>
</dbReference>
<dbReference type="RefSeq" id="WP_105943340.1">
    <property type="nucleotide sequence ID" value="NZ_CP027433.1"/>
</dbReference>
<evidence type="ECO:0000313" key="5">
    <source>
        <dbReference type="EMBL" id="AVM01636.1"/>
    </source>
</evidence>
<feature type="region of interest" description="Disordered" evidence="1">
    <location>
        <begin position="344"/>
        <end position="368"/>
    </location>
</feature>
<feature type="chain" id="PRO_5039626363" evidence="2">
    <location>
        <begin position="28"/>
        <end position="457"/>
    </location>
</feature>
<feature type="domain" description="Mce/MlaD" evidence="3">
    <location>
        <begin position="47"/>
        <end position="123"/>
    </location>
</feature>
<feature type="compositionally biased region" description="Polar residues" evidence="1">
    <location>
        <begin position="429"/>
        <end position="440"/>
    </location>
</feature>
<protein>
    <submittedName>
        <fullName evidence="5">Mammalian cell entry protein</fullName>
    </submittedName>
</protein>
<feature type="region of interest" description="Disordered" evidence="1">
    <location>
        <begin position="384"/>
        <end position="457"/>
    </location>
</feature>
<dbReference type="NCBIfam" id="TIGR00996">
    <property type="entry name" value="Mtu_fam_mce"/>
    <property type="match status" value="1"/>
</dbReference>
<dbReference type="EMBL" id="CP027433">
    <property type="protein sequence ID" value="AVM01636.1"/>
    <property type="molecule type" value="Genomic_DNA"/>
</dbReference>
<reference evidence="5 6" key="1">
    <citation type="submission" date="2018-03" db="EMBL/GenBank/DDBJ databases">
        <title>Characteristics and genome of n-alkane degrading marine bacteria Gordonia iterans isolated from crude oil contaminated in Tae-an, South Korea.</title>
        <authorList>
            <person name="Lee S.-S."/>
            <person name="Kim H."/>
        </authorList>
    </citation>
    <scope>NUCLEOTIDE SEQUENCE [LARGE SCALE GENOMIC DNA]</scope>
    <source>
        <strain evidence="5 6">Co17</strain>
    </source>
</reference>
<evidence type="ECO:0000256" key="1">
    <source>
        <dbReference type="SAM" id="MobiDB-lite"/>
    </source>
</evidence>
<dbReference type="InterPro" id="IPR005693">
    <property type="entry name" value="Mce"/>
</dbReference>
<sequence length="457" mass="48305">MKFGKSNRLKAVGLGAAMAAMIFGVSACGVNVQEMPLPGGVSLGDNPREYKIEFENILDLVPQSVVKKNGIPVGRVTKIEVPDGEWTALVTVKVQNVVNLSDQARAAVQQTNLLGEKFVALSEPEGTADDPRQNPAVPIGVSRTKTTTDIEELLGALSLLLNGGGIAQLSPIVTALNQSMGGEEGNKQTRELLINAEKLIRGLNKQRDDIVNAIDGISVLSDRASNQTAQIERILDELPAGIAVLEEQRPQLVDLLVKLDELGQAGTAVLGKAHKAIITDLKALAPILTQLAKAADDAITAAPLMLTHPFPDDILPAVQGDSTNLFLNVDLRLLNQLEALGVGQGTPRYQAPSVNPPKVDRNNPYINGNGPRWGWPTISLLPPAPNSRLGPNTPPSGGLYPMNPVPPPAARNPSSRSTTKKKPTTSSTQNKPGRNPSSADVNYLDGPIALLGGTDGH</sequence>
<evidence type="ECO:0000256" key="2">
    <source>
        <dbReference type="SAM" id="SignalP"/>
    </source>
</evidence>
<dbReference type="InterPro" id="IPR003399">
    <property type="entry name" value="Mce/MlaD"/>
</dbReference>
<dbReference type="AlphaFoldDB" id="A0A2S0KJ08"/>
<keyword evidence="6" id="KW-1185">Reference proteome</keyword>
<dbReference type="KEGG" id="git:C6V83_16610"/>
<proteinExistence type="predicted"/>
<feature type="signal peptide" evidence="2">
    <location>
        <begin position="1"/>
        <end position="27"/>
    </location>
</feature>
<dbReference type="PROSITE" id="PS51257">
    <property type="entry name" value="PROKAR_LIPOPROTEIN"/>
    <property type="match status" value="1"/>
</dbReference>
<feature type="domain" description="Mammalian cell entry C-terminal" evidence="4">
    <location>
        <begin position="139"/>
        <end position="351"/>
    </location>
</feature>
<gene>
    <name evidence="5" type="ORF">C6V83_16610</name>
</gene>
<accession>A0A2S0KJ08</accession>
<dbReference type="InterPro" id="IPR052336">
    <property type="entry name" value="MlaD_Phospholipid_Transporter"/>
</dbReference>
<dbReference type="Pfam" id="PF11887">
    <property type="entry name" value="Mce4_CUP1"/>
    <property type="match status" value="1"/>
</dbReference>
<dbReference type="OrthoDB" id="9774928at2"/>
<evidence type="ECO:0000259" key="4">
    <source>
        <dbReference type="Pfam" id="PF11887"/>
    </source>
</evidence>
<name>A0A2S0KJ08_9ACTN</name>
<evidence type="ECO:0000313" key="6">
    <source>
        <dbReference type="Proteomes" id="UP000239814"/>
    </source>
</evidence>
<dbReference type="Pfam" id="PF02470">
    <property type="entry name" value="MlaD"/>
    <property type="match status" value="1"/>
</dbReference>
<organism evidence="5 6">
    <name type="scientific">Gordonia iterans</name>
    <dbReference type="NCBI Taxonomy" id="1004901"/>
    <lineage>
        <taxon>Bacteria</taxon>
        <taxon>Bacillati</taxon>
        <taxon>Actinomycetota</taxon>
        <taxon>Actinomycetes</taxon>
        <taxon>Mycobacteriales</taxon>
        <taxon>Gordoniaceae</taxon>
        <taxon>Gordonia</taxon>
    </lineage>
</organism>
<keyword evidence="2" id="KW-0732">Signal</keyword>
<dbReference type="Proteomes" id="UP000239814">
    <property type="component" value="Chromosome"/>
</dbReference>
<dbReference type="InterPro" id="IPR024516">
    <property type="entry name" value="Mce_C"/>
</dbReference>